<evidence type="ECO:0000259" key="1">
    <source>
        <dbReference type="Pfam" id="PF03358"/>
    </source>
</evidence>
<dbReference type="RefSeq" id="WP_367921105.1">
    <property type="nucleotide sequence ID" value="NZ_BAABAC010000040.1"/>
</dbReference>
<organism evidence="2 3">
    <name type="scientific">Nocardioides ginsengisoli</name>
    <dbReference type="NCBI Taxonomy" id="363868"/>
    <lineage>
        <taxon>Bacteria</taxon>
        <taxon>Bacillati</taxon>
        <taxon>Actinomycetota</taxon>
        <taxon>Actinomycetes</taxon>
        <taxon>Propionibacteriales</taxon>
        <taxon>Nocardioidaceae</taxon>
        <taxon>Nocardioides</taxon>
    </lineage>
</organism>
<dbReference type="PANTHER" id="PTHR30543:SF21">
    <property type="entry name" value="NAD(P)H-DEPENDENT FMN REDUCTASE LOT6"/>
    <property type="match status" value="1"/>
</dbReference>
<dbReference type="EC" id="1.-.-.-" evidence="2"/>
<name>A0ABW3W4B0_9ACTN</name>
<dbReference type="InterPro" id="IPR029039">
    <property type="entry name" value="Flavoprotein-like_sf"/>
</dbReference>
<dbReference type="InterPro" id="IPR005025">
    <property type="entry name" value="FMN_Rdtase-like_dom"/>
</dbReference>
<keyword evidence="3" id="KW-1185">Reference proteome</keyword>
<accession>A0ABW3W4B0</accession>
<sequence>MTEIGYLVGSLSQASINRRLAMALCRVAPAGVVLRELRIDDLPLYNPDHDGSFAPAARRLKDDLASVDAVVVLTPEYNRSLPPVLKNAVDYASRPWGENTWQDRPVAIAGVGLNGAGTAVAQAHLRAVLGACGAHVLGGPELCLAWTDDLVDDDGCPAPAAAPRLRAFLDAVVAHAERHGAVPSGAWPLSS</sequence>
<keyword evidence="2" id="KW-0560">Oxidoreductase</keyword>
<evidence type="ECO:0000313" key="2">
    <source>
        <dbReference type="EMBL" id="MFD1249926.1"/>
    </source>
</evidence>
<dbReference type="GO" id="GO:0016491">
    <property type="term" value="F:oxidoreductase activity"/>
    <property type="evidence" value="ECO:0007669"/>
    <property type="project" value="UniProtKB-KW"/>
</dbReference>
<dbReference type="Proteomes" id="UP001597229">
    <property type="component" value="Unassembled WGS sequence"/>
</dbReference>
<protein>
    <submittedName>
        <fullName evidence="2">NADPH-dependent FMN reductase</fullName>
        <ecNumber evidence="2">1.-.-.-</ecNumber>
    </submittedName>
</protein>
<dbReference type="PANTHER" id="PTHR30543">
    <property type="entry name" value="CHROMATE REDUCTASE"/>
    <property type="match status" value="1"/>
</dbReference>
<evidence type="ECO:0000313" key="3">
    <source>
        <dbReference type="Proteomes" id="UP001597229"/>
    </source>
</evidence>
<feature type="domain" description="NADPH-dependent FMN reductase-like" evidence="1">
    <location>
        <begin position="3"/>
        <end position="142"/>
    </location>
</feature>
<dbReference type="SUPFAM" id="SSF52218">
    <property type="entry name" value="Flavoproteins"/>
    <property type="match status" value="1"/>
</dbReference>
<reference evidence="3" key="1">
    <citation type="journal article" date="2019" name="Int. J. Syst. Evol. Microbiol.">
        <title>The Global Catalogue of Microorganisms (GCM) 10K type strain sequencing project: providing services to taxonomists for standard genome sequencing and annotation.</title>
        <authorList>
            <consortium name="The Broad Institute Genomics Platform"/>
            <consortium name="The Broad Institute Genome Sequencing Center for Infectious Disease"/>
            <person name="Wu L."/>
            <person name="Ma J."/>
        </authorList>
    </citation>
    <scope>NUCLEOTIDE SEQUENCE [LARGE SCALE GENOMIC DNA]</scope>
    <source>
        <strain evidence="3">CCUG 52478</strain>
    </source>
</reference>
<proteinExistence type="predicted"/>
<gene>
    <name evidence="2" type="ORF">ACFQ3F_19170</name>
</gene>
<dbReference type="InterPro" id="IPR050712">
    <property type="entry name" value="NAD(P)H-dep_reductase"/>
</dbReference>
<dbReference type="EMBL" id="JBHTLX010000023">
    <property type="protein sequence ID" value="MFD1249926.1"/>
    <property type="molecule type" value="Genomic_DNA"/>
</dbReference>
<dbReference type="Gene3D" id="3.40.50.360">
    <property type="match status" value="1"/>
</dbReference>
<dbReference type="Pfam" id="PF03358">
    <property type="entry name" value="FMN_red"/>
    <property type="match status" value="1"/>
</dbReference>
<comment type="caution">
    <text evidence="2">The sequence shown here is derived from an EMBL/GenBank/DDBJ whole genome shotgun (WGS) entry which is preliminary data.</text>
</comment>